<keyword evidence="2" id="KW-1185">Reference proteome</keyword>
<dbReference type="OrthoDB" id="5987563at2"/>
<dbReference type="RefSeq" id="WP_141622963.1">
    <property type="nucleotide sequence ID" value="NZ_CP041242.1"/>
</dbReference>
<evidence type="ECO:0000313" key="1">
    <source>
        <dbReference type="EMBL" id="QDH69622.1"/>
    </source>
</evidence>
<sequence>MKTIKGHRIIRESSPVPAHAGLNPAILNPAIPSSAIERAENEGWPIPPPSIRPDRHCPGVLAVPRPAVRKHAAWLWLRGSTPASWRAYRSNITQSRG</sequence>
<name>A0A514BQE3_9GAMM</name>
<evidence type="ECO:0000313" key="2">
    <source>
        <dbReference type="Proteomes" id="UP000317199"/>
    </source>
</evidence>
<dbReference type="KEGG" id="lyj:FKV23_05595"/>
<dbReference type="Proteomes" id="UP000317199">
    <property type="component" value="Chromosome"/>
</dbReference>
<protein>
    <submittedName>
        <fullName evidence="1">Uncharacterized protein</fullName>
    </submittedName>
</protein>
<reference evidence="1 2" key="1">
    <citation type="submission" date="2019-06" db="EMBL/GenBank/DDBJ databases">
        <title>Lysobacter alkalisoli sp. nov. isolated from saline-alkali soil.</title>
        <authorList>
            <person name="Sun J.-Q."/>
            <person name="Xu L."/>
        </authorList>
    </citation>
    <scope>NUCLEOTIDE SEQUENCE [LARGE SCALE GENOMIC DNA]</scope>
    <source>
        <strain evidence="1 2">SJ-36</strain>
    </source>
</reference>
<gene>
    <name evidence="1" type="ORF">FKV23_05595</name>
</gene>
<accession>A0A514BQE3</accession>
<dbReference type="EMBL" id="CP041242">
    <property type="protein sequence ID" value="QDH69622.1"/>
    <property type="molecule type" value="Genomic_DNA"/>
</dbReference>
<proteinExistence type="predicted"/>
<organism evidence="1 2">
    <name type="scientific">Marilutibacter alkalisoli</name>
    <dbReference type="NCBI Taxonomy" id="2591633"/>
    <lineage>
        <taxon>Bacteria</taxon>
        <taxon>Pseudomonadati</taxon>
        <taxon>Pseudomonadota</taxon>
        <taxon>Gammaproteobacteria</taxon>
        <taxon>Lysobacterales</taxon>
        <taxon>Lysobacteraceae</taxon>
        <taxon>Marilutibacter</taxon>
    </lineage>
</organism>
<dbReference type="AlphaFoldDB" id="A0A514BQE3"/>